<sequence length="678" mass="78481">LDLRAQFKAAQERQANVKINVDQTNIGEYLKDGEIDESEGSFSDLNMQSFVQPQKEIKPAARLYNLGRDKDFGFNIEDSDNPSQFKSTASVKSAKTQVIPKQFFLPARRSTDETKAIESEKTIVFEKKPVVMRMQRSAVEQDPKHEVDSEQSDKSEQQEQQKQKSRKHSKREKEPTIKEKKHKRKQESSESESLSEPSIPYQTYEPEYEPVYQEKILKPAQTTNFEVKEVVVKKHSAKNDVKIQQVQKDKKAQPKTKEAKHEAKKIVQKESSEEIVVKEPKQEVKDSLVLAEIQPLKRQQKKPKEKIIDEQSDPQIPSPHDDFEMNQLDDILQAGDETMKLSLKDLDQFSHSPVKAHPRTDSSDIIKPVRSRSRPVLSNSSNPDQHRFKQDQKEKPKKERREKRAKPEKTHKKSDDLSDSYSVSFESSDPDLNNLYDSAYTMQNAHMLKTVQVEQSLIKAEADPKMAQILDAIRNQKPILGRKLATFTSKRKELLKFDVDHTRLPRRPQLRELLGEKFDYDENQNIQQVTLCFEVEQQKRERAEFPARFKKALKKLQKDQTFKYSRDGQTQQLKPVVRFEDYKFDLLSDQVYSAGMIKMDNKMQSIVSLEANSQLKRMTMDQNCSLTLVSGEVTVKMHGEAAVEYTVRQYDCLVIPKGCKFEVKCGTRPSVILMLRSE</sequence>
<name>A0A146K6B3_9EUKA</name>
<feature type="region of interest" description="Disordered" evidence="1">
    <location>
        <begin position="242"/>
        <end position="271"/>
    </location>
</feature>
<dbReference type="InterPro" id="IPR011051">
    <property type="entry name" value="RmlC_Cupin_sf"/>
</dbReference>
<feature type="non-terminal residue" evidence="2">
    <location>
        <position position="1"/>
    </location>
</feature>
<feature type="region of interest" description="Disordered" evidence="1">
    <location>
        <begin position="134"/>
        <end position="206"/>
    </location>
</feature>
<evidence type="ECO:0000256" key="1">
    <source>
        <dbReference type="SAM" id="MobiDB-lite"/>
    </source>
</evidence>
<protein>
    <submittedName>
        <fullName evidence="2">Uncharacterized protein</fullName>
    </submittedName>
</protein>
<feature type="compositionally biased region" description="Low complexity" evidence="1">
    <location>
        <begin position="419"/>
        <end position="428"/>
    </location>
</feature>
<evidence type="ECO:0000313" key="2">
    <source>
        <dbReference type="EMBL" id="JAP91121.1"/>
    </source>
</evidence>
<feature type="region of interest" description="Disordered" evidence="1">
    <location>
        <begin position="289"/>
        <end position="333"/>
    </location>
</feature>
<feature type="compositionally biased region" description="Basic and acidic residues" evidence="1">
    <location>
        <begin position="139"/>
        <end position="162"/>
    </location>
</feature>
<dbReference type="EMBL" id="GDID01005485">
    <property type="protein sequence ID" value="JAP91121.1"/>
    <property type="molecule type" value="Transcribed_RNA"/>
</dbReference>
<organism evidence="2">
    <name type="scientific">Trepomonas sp. PC1</name>
    <dbReference type="NCBI Taxonomy" id="1076344"/>
    <lineage>
        <taxon>Eukaryota</taxon>
        <taxon>Metamonada</taxon>
        <taxon>Diplomonadida</taxon>
        <taxon>Hexamitidae</taxon>
        <taxon>Hexamitinae</taxon>
        <taxon>Trepomonas</taxon>
    </lineage>
</organism>
<feature type="region of interest" description="Disordered" evidence="1">
    <location>
        <begin position="349"/>
        <end position="428"/>
    </location>
</feature>
<feature type="compositionally biased region" description="Basic and acidic residues" evidence="1">
    <location>
        <begin position="384"/>
        <end position="399"/>
    </location>
</feature>
<dbReference type="InterPro" id="IPR014710">
    <property type="entry name" value="RmlC-like_jellyroll"/>
</dbReference>
<feature type="compositionally biased region" description="Basic and acidic residues" evidence="1">
    <location>
        <begin position="405"/>
        <end position="416"/>
    </location>
</feature>
<proteinExistence type="predicted"/>
<accession>A0A146K6B3</accession>
<dbReference type="Gene3D" id="2.60.120.10">
    <property type="entry name" value="Jelly Rolls"/>
    <property type="match status" value="1"/>
</dbReference>
<dbReference type="SUPFAM" id="SSF51182">
    <property type="entry name" value="RmlC-like cupins"/>
    <property type="match status" value="1"/>
</dbReference>
<reference evidence="2" key="1">
    <citation type="submission" date="2015-07" db="EMBL/GenBank/DDBJ databases">
        <title>Adaptation to a free-living lifestyle via gene acquisitions in the diplomonad Trepomonas sp. PC1.</title>
        <authorList>
            <person name="Xu F."/>
            <person name="Jerlstrom-Hultqvist J."/>
            <person name="Kolisko M."/>
            <person name="Simpson A.G.B."/>
            <person name="Roger A.J."/>
            <person name="Svard S.G."/>
            <person name="Andersson J.O."/>
        </authorList>
    </citation>
    <scope>NUCLEOTIDE SEQUENCE</scope>
    <source>
        <strain evidence="2">PC1</strain>
    </source>
</reference>
<dbReference type="AlphaFoldDB" id="A0A146K6B3"/>
<gene>
    <name evidence="2" type="ORF">TPC1_17353</name>
</gene>